<dbReference type="Pfam" id="PF00126">
    <property type="entry name" value="HTH_1"/>
    <property type="match status" value="1"/>
</dbReference>
<dbReference type="SUPFAM" id="SSF46785">
    <property type="entry name" value="Winged helix' DNA-binding domain"/>
    <property type="match status" value="1"/>
</dbReference>
<keyword evidence="2" id="KW-0805">Transcription regulation</keyword>
<dbReference type="RefSeq" id="WP_185659952.1">
    <property type="nucleotide sequence ID" value="NZ_CAWPOO010000007.1"/>
</dbReference>
<dbReference type="GO" id="GO:0003700">
    <property type="term" value="F:DNA-binding transcription factor activity"/>
    <property type="evidence" value="ECO:0007669"/>
    <property type="project" value="InterPro"/>
</dbReference>
<evidence type="ECO:0000259" key="5">
    <source>
        <dbReference type="PROSITE" id="PS50931"/>
    </source>
</evidence>
<dbReference type="SUPFAM" id="SSF53850">
    <property type="entry name" value="Periplasmic binding protein-like II"/>
    <property type="match status" value="1"/>
</dbReference>
<dbReference type="InterPro" id="IPR036388">
    <property type="entry name" value="WH-like_DNA-bd_sf"/>
</dbReference>
<evidence type="ECO:0000256" key="1">
    <source>
        <dbReference type="ARBA" id="ARBA00009437"/>
    </source>
</evidence>
<dbReference type="PRINTS" id="PR00039">
    <property type="entry name" value="HTHLYSR"/>
</dbReference>
<comment type="caution">
    <text evidence="6">The sequence shown here is derived from an EMBL/GenBank/DDBJ whole genome shotgun (WGS) entry which is preliminary data.</text>
</comment>
<dbReference type="PROSITE" id="PS50931">
    <property type="entry name" value="HTH_LYSR"/>
    <property type="match status" value="1"/>
</dbReference>
<dbReference type="AlphaFoldDB" id="A0A7X1B637"/>
<dbReference type="InterPro" id="IPR005119">
    <property type="entry name" value="LysR_subst-bd"/>
</dbReference>
<feature type="domain" description="HTH lysR-type" evidence="5">
    <location>
        <begin position="6"/>
        <end position="63"/>
    </location>
</feature>
<dbReference type="PANTHER" id="PTHR30126">
    <property type="entry name" value="HTH-TYPE TRANSCRIPTIONAL REGULATOR"/>
    <property type="match status" value="1"/>
</dbReference>
<dbReference type="Gene3D" id="3.40.190.10">
    <property type="entry name" value="Periplasmic binding protein-like II"/>
    <property type="match status" value="2"/>
</dbReference>
<evidence type="ECO:0000256" key="2">
    <source>
        <dbReference type="ARBA" id="ARBA00023015"/>
    </source>
</evidence>
<evidence type="ECO:0000256" key="3">
    <source>
        <dbReference type="ARBA" id="ARBA00023125"/>
    </source>
</evidence>
<dbReference type="EMBL" id="JACHVC010000007">
    <property type="protein sequence ID" value="MBC2606069.1"/>
    <property type="molecule type" value="Genomic_DNA"/>
</dbReference>
<accession>A0A7X1B637</accession>
<name>A0A7X1B637_9BACT</name>
<keyword evidence="3" id="KW-0238">DNA-binding</keyword>
<protein>
    <submittedName>
        <fullName evidence="6">LysR family transcriptional regulator</fullName>
    </submittedName>
</protein>
<sequence length="309" mass="33270">MNQTRLDPDWLGTFLAVAEHGGVQAASRSLGISQPALSTRIRKLEEVLGHPVFDRSASGMAITEAGKRLLPVARKLSVLMAEAIEAVDPQRASATPAKLRFSASTTLADYVFPNLIADYARVRKIEGVDLRVGNTDEVLAAVRAGRVSLGAVEGLTRASGLHLEAFAQDEIIPVYSNSNTPKALRKALSAARTAKDVAKLPILWRESGSGTRRVVAERFRQNGVSSGSLNRSFVLGGTLAQKAAALAGLGIAFLPKRAIGQELALKSLQVLQIPELAIHRTFSWVLPPGSLPPELEHFRRWVDSEMQTS</sequence>
<dbReference type="GO" id="GO:0000976">
    <property type="term" value="F:transcription cis-regulatory region binding"/>
    <property type="evidence" value="ECO:0007669"/>
    <property type="project" value="TreeGrafter"/>
</dbReference>
<evidence type="ECO:0000256" key="4">
    <source>
        <dbReference type="ARBA" id="ARBA00023163"/>
    </source>
</evidence>
<dbReference type="Gene3D" id="1.10.10.10">
    <property type="entry name" value="Winged helix-like DNA-binding domain superfamily/Winged helix DNA-binding domain"/>
    <property type="match status" value="1"/>
</dbReference>
<dbReference type="PANTHER" id="PTHR30126:SF39">
    <property type="entry name" value="HTH-TYPE TRANSCRIPTIONAL REGULATOR CYSL"/>
    <property type="match status" value="1"/>
</dbReference>
<dbReference type="InterPro" id="IPR000847">
    <property type="entry name" value="LysR_HTH_N"/>
</dbReference>
<reference evidence="6 7" key="1">
    <citation type="submission" date="2020-07" db="EMBL/GenBank/DDBJ databases">
        <authorList>
            <person name="Feng X."/>
        </authorList>
    </citation>
    <scope>NUCLEOTIDE SEQUENCE [LARGE SCALE GENOMIC DNA]</scope>
    <source>
        <strain evidence="6 7">JCM23202</strain>
    </source>
</reference>
<keyword evidence="7" id="KW-1185">Reference proteome</keyword>
<gene>
    <name evidence="6" type="ORF">H5P27_08425</name>
</gene>
<evidence type="ECO:0000313" key="6">
    <source>
        <dbReference type="EMBL" id="MBC2606069.1"/>
    </source>
</evidence>
<keyword evidence="4" id="KW-0804">Transcription</keyword>
<evidence type="ECO:0000313" key="7">
    <source>
        <dbReference type="Proteomes" id="UP000526501"/>
    </source>
</evidence>
<dbReference type="Pfam" id="PF03466">
    <property type="entry name" value="LysR_substrate"/>
    <property type="match status" value="1"/>
</dbReference>
<organism evidence="6 7">
    <name type="scientific">Pelagicoccus albus</name>
    <dbReference type="NCBI Taxonomy" id="415222"/>
    <lineage>
        <taxon>Bacteria</taxon>
        <taxon>Pseudomonadati</taxon>
        <taxon>Verrucomicrobiota</taxon>
        <taxon>Opitutia</taxon>
        <taxon>Puniceicoccales</taxon>
        <taxon>Pelagicoccaceae</taxon>
        <taxon>Pelagicoccus</taxon>
    </lineage>
</organism>
<dbReference type="InterPro" id="IPR036390">
    <property type="entry name" value="WH_DNA-bd_sf"/>
</dbReference>
<proteinExistence type="inferred from homology"/>
<comment type="similarity">
    <text evidence="1">Belongs to the LysR transcriptional regulatory family.</text>
</comment>
<dbReference type="Proteomes" id="UP000526501">
    <property type="component" value="Unassembled WGS sequence"/>
</dbReference>